<dbReference type="GO" id="GO:0046872">
    <property type="term" value="F:metal ion binding"/>
    <property type="evidence" value="ECO:0007669"/>
    <property type="project" value="UniProtKB-KW"/>
</dbReference>
<feature type="domain" description="Rhodanese" evidence="3">
    <location>
        <begin position="359"/>
        <end position="444"/>
    </location>
</feature>
<dbReference type="InterPro" id="IPR001307">
    <property type="entry name" value="Thiosulphate_STrfase_CS"/>
</dbReference>
<keyword evidence="4" id="KW-0378">Hydrolase</keyword>
<dbReference type="SMART" id="SM00450">
    <property type="entry name" value="RHOD"/>
    <property type="match status" value="1"/>
</dbReference>
<dbReference type="InterPro" id="IPR036866">
    <property type="entry name" value="RibonucZ/Hydroxyglut_hydro"/>
</dbReference>
<dbReference type="PROSITE" id="PS00380">
    <property type="entry name" value="RHODANESE_1"/>
    <property type="match status" value="1"/>
</dbReference>
<accession>A0A4V1Z1Y3</accession>
<dbReference type="PANTHER" id="PTHR43084:SF1">
    <property type="entry name" value="PERSULFIDE DIOXYGENASE ETHE1, MITOCHONDRIAL"/>
    <property type="match status" value="1"/>
</dbReference>
<sequence length="448" mass="47987">MPVSQLGNRSYLAHDGRHALAIDPPRDVEALEAAAEEAGVRIVAVAETHVHNDFVSGARRLSDRHRARHLVAAAAPLRFLRSPVFDGDKVQVGDLQVEVIATPGHTAEHLAFLVTTDAGEAPALFTGGSLLFGTVGRTDLLGEELAEPLARAQHRSVRRLHDTLPGETRLLPTHGFGSFCASTTADTPEGSTLADQAATNPALTTEDEDTFVRGLLAGFGAYPRYYEHMAELNRHQLPPPPAPAPLDPAGVRSAVAGGARLVDLRDREAYARAHHEGSWGVEYGDQAATYLGWLAPWGQRLVLVADDTEPLERAVVDLQRIGVDDVAVGEVEPHPGPEPATGCPGYRRLRWEDLADARTDGEPFVLDVRGRDEFDDGHVPGAVNVPLHELVPDHEALPDGEVWVHCRSGYRASIGASLLHAAGRPVVHVDDDVERSAAAGVSLTTTDG</sequence>
<dbReference type="InterPro" id="IPR051682">
    <property type="entry name" value="Mito_Persulfide_Diox"/>
</dbReference>
<dbReference type="AlphaFoldDB" id="A0A4V1Z1Y3"/>
<dbReference type="InterPro" id="IPR036873">
    <property type="entry name" value="Rhodanese-like_dom_sf"/>
</dbReference>
<comment type="caution">
    <text evidence="4">The sequence shown here is derived from an EMBL/GenBank/DDBJ whole genome shotgun (WGS) entry which is preliminary data.</text>
</comment>
<dbReference type="InterPro" id="IPR001763">
    <property type="entry name" value="Rhodanese-like_dom"/>
</dbReference>
<reference evidence="4 5" key="1">
    <citation type="submission" date="2019-01" db="EMBL/GenBank/DDBJ databases">
        <title>Nocardioides guangzhouensis sp. nov., an actinobacterium isolated from soil.</title>
        <authorList>
            <person name="Fu Y."/>
            <person name="Cai Y."/>
            <person name="Lin Z."/>
            <person name="Chen P."/>
        </authorList>
    </citation>
    <scope>NUCLEOTIDE SEQUENCE [LARGE SCALE GENOMIC DNA]</scope>
    <source>
        <strain evidence="4 5">NBRC 105384</strain>
    </source>
</reference>
<dbReference type="SUPFAM" id="SSF52821">
    <property type="entry name" value="Rhodanese/Cell cycle control phosphatase"/>
    <property type="match status" value="2"/>
</dbReference>
<keyword evidence="5" id="KW-1185">Reference proteome</keyword>
<dbReference type="InterPro" id="IPR044528">
    <property type="entry name" value="POD-like_MBL-fold"/>
</dbReference>
<dbReference type="SMART" id="SM00849">
    <property type="entry name" value="Lactamase_B"/>
    <property type="match status" value="1"/>
</dbReference>
<dbReference type="GO" id="GO:0006749">
    <property type="term" value="P:glutathione metabolic process"/>
    <property type="evidence" value="ECO:0007669"/>
    <property type="project" value="InterPro"/>
</dbReference>
<dbReference type="InterPro" id="IPR001279">
    <property type="entry name" value="Metallo-B-lactamas"/>
</dbReference>
<evidence type="ECO:0000313" key="5">
    <source>
        <dbReference type="Proteomes" id="UP000291189"/>
    </source>
</evidence>
<gene>
    <name evidence="4" type="ORF">ETU37_10220</name>
</gene>
<dbReference type="Gene3D" id="3.40.250.10">
    <property type="entry name" value="Rhodanese-like domain"/>
    <property type="match status" value="2"/>
</dbReference>
<dbReference type="CDD" id="cd07724">
    <property type="entry name" value="POD-like_MBL-fold"/>
    <property type="match status" value="1"/>
</dbReference>
<dbReference type="PROSITE" id="PS50206">
    <property type="entry name" value="RHODANESE_3"/>
    <property type="match status" value="1"/>
</dbReference>
<dbReference type="OrthoDB" id="3196337at2"/>
<dbReference type="EMBL" id="SDPU01000021">
    <property type="protein sequence ID" value="RYU12506.1"/>
    <property type="molecule type" value="Genomic_DNA"/>
</dbReference>
<dbReference type="GO" id="GO:0070813">
    <property type="term" value="P:hydrogen sulfide metabolic process"/>
    <property type="evidence" value="ECO:0007669"/>
    <property type="project" value="TreeGrafter"/>
</dbReference>
<name>A0A4V1Z1Y3_9ACTN</name>
<evidence type="ECO:0000313" key="4">
    <source>
        <dbReference type="EMBL" id="RYU12506.1"/>
    </source>
</evidence>
<evidence type="ECO:0000256" key="2">
    <source>
        <dbReference type="SAM" id="MobiDB-lite"/>
    </source>
</evidence>
<dbReference type="CDD" id="cd00158">
    <property type="entry name" value="RHOD"/>
    <property type="match status" value="1"/>
</dbReference>
<feature type="region of interest" description="Disordered" evidence="2">
    <location>
        <begin position="181"/>
        <end position="201"/>
    </location>
</feature>
<keyword evidence="1" id="KW-0479">Metal-binding</keyword>
<dbReference type="Gene3D" id="3.60.15.10">
    <property type="entry name" value="Ribonuclease Z/Hydroxyacylglutathione hydrolase-like"/>
    <property type="match status" value="1"/>
</dbReference>
<organism evidence="4 5">
    <name type="scientific">Nocardioides iriomotensis</name>
    <dbReference type="NCBI Taxonomy" id="715784"/>
    <lineage>
        <taxon>Bacteria</taxon>
        <taxon>Bacillati</taxon>
        <taxon>Actinomycetota</taxon>
        <taxon>Actinomycetes</taxon>
        <taxon>Propionibacteriales</taxon>
        <taxon>Nocardioidaceae</taxon>
        <taxon>Nocardioides</taxon>
    </lineage>
</organism>
<dbReference type="GO" id="GO:0004792">
    <property type="term" value="F:thiosulfate-cyanide sulfurtransferase activity"/>
    <property type="evidence" value="ECO:0007669"/>
    <property type="project" value="InterPro"/>
</dbReference>
<dbReference type="GO" id="GO:0050313">
    <property type="term" value="F:sulfur dioxygenase activity"/>
    <property type="evidence" value="ECO:0007669"/>
    <property type="project" value="InterPro"/>
</dbReference>
<dbReference type="Proteomes" id="UP000291189">
    <property type="component" value="Unassembled WGS sequence"/>
</dbReference>
<protein>
    <submittedName>
        <fullName evidence="4">MBL fold metallo-hydrolase</fullName>
    </submittedName>
</protein>
<dbReference type="PANTHER" id="PTHR43084">
    <property type="entry name" value="PERSULFIDE DIOXYGENASE ETHE1"/>
    <property type="match status" value="1"/>
</dbReference>
<dbReference type="GO" id="GO:0016787">
    <property type="term" value="F:hydrolase activity"/>
    <property type="evidence" value="ECO:0007669"/>
    <property type="project" value="UniProtKB-KW"/>
</dbReference>
<dbReference type="Pfam" id="PF00581">
    <property type="entry name" value="Rhodanese"/>
    <property type="match status" value="1"/>
</dbReference>
<evidence type="ECO:0000256" key="1">
    <source>
        <dbReference type="ARBA" id="ARBA00022723"/>
    </source>
</evidence>
<proteinExistence type="predicted"/>
<dbReference type="SUPFAM" id="SSF56281">
    <property type="entry name" value="Metallo-hydrolase/oxidoreductase"/>
    <property type="match status" value="1"/>
</dbReference>
<evidence type="ECO:0000259" key="3">
    <source>
        <dbReference type="PROSITE" id="PS50206"/>
    </source>
</evidence>